<dbReference type="AlphaFoldDB" id="A0AAD5BBB0"/>
<sequence length="958" mass="105080">MSPCDLIMKQPKERTPSVDPSLNVLCDLSQEVSSRGLRRDNIQSEKSFNWMLPTYVTTTAIESSSQAMSSYFAKTDSSNKYQTEAAVYADAATEEEICFPCNRFAQLDLNGRHDDYARKVRRWEKSKIGTEFPALTLCERFGNTDESSQEKKLGEPRDNINANQEKVVDERGSHLVCPVTACAVPEVPVRNGPCEASVTETKVKWKAKLSQDLTKVGNALKLKAKVQDNGAVETSGLDDTGSGVKKVQSKLSGQVKSLFQKDSKPGSIGSANEEQGSVAKSEPNQSKPKLKDHWNSLFSKKGKNAKSMGAGKECSESATLKREIVNDSENVPNATHVDEPPRVLDSKDASAAAFENCESKYAIGAASVGNNENAPLGVETLPPVSKCSNVELQLKAVQEELELTKQVSELNIQELGLTRQELDMTKQELDMTKQELELMRREVEAVNSRSEVSGPIIEVVVLDIDAIDSEVEASGPECELICLECELVCSECELFCSECELFCSECELFCPECELACLETKAIGLANEALSPENVVADTTSQIAELTTVAPPSKPTTPETSIRGENPKLVKFLMKINRASKKTARAIDTALDSATADYEDIYPSDVTSKSRCENETATADVTEVCKKGKHEDQNEKKRTTMTSNEKQAAVTESAHDDGVAVGEHEPLSIEEEAIKAVEGAQPVLSPQFPSGDKPFFGIDLASDETAVPKKSKFCRKLCGYLKTESKFNHKAKKASHVSFEEEPRVKRETRGTTGEAASSVSQIESGNVVQIARHPVEVPEACGVEEPEISTSEEPDDSIAEAEEAQTVSVYSTDQSSVEGSSPDSKTSEDERENSNTKIEIDAGDDDVDDSDIENLASYCPPSSDGILEIDPFTGQYFGRRGFLDDYFQPRSCDLRRPWGGYFSWLRRWFPHESKEHSSTKRLCKTAAPPLKNAPKAGAWAFSSERGWHRVTDDDEVE</sequence>
<feature type="compositionally biased region" description="Acidic residues" evidence="2">
    <location>
        <begin position="842"/>
        <end position="853"/>
    </location>
</feature>
<comment type="caution">
    <text evidence="3">The sequence shown here is derived from an EMBL/GenBank/DDBJ whole genome shotgun (WGS) entry which is preliminary data.</text>
</comment>
<keyword evidence="1" id="KW-0175">Coiled coil</keyword>
<feature type="region of interest" description="Disordered" evidence="2">
    <location>
        <begin position="627"/>
        <end position="659"/>
    </location>
</feature>
<feature type="compositionally biased region" description="Basic and acidic residues" evidence="2">
    <location>
        <begin position="627"/>
        <end position="638"/>
    </location>
</feature>
<accession>A0AAD5BBB0</accession>
<feature type="compositionally biased region" description="Basic and acidic residues" evidence="2">
    <location>
        <begin position="826"/>
        <end position="841"/>
    </location>
</feature>
<feature type="compositionally biased region" description="Acidic residues" evidence="2">
    <location>
        <begin position="783"/>
        <end position="804"/>
    </location>
</feature>
<feature type="coiled-coil region" evidence="1">
    <location>
        <begin position="387"/>
        <end position="449"/>
    </location>
</feature>
<gene>
    <name evidence="3" type="ORF">KGF57_004974</name>
</gene>
<dbReference type="RefSeq" id="XP_051606654.1">
    <property type="nucleotide sequence ID" value="XM_051754539.1"/>
</dbReference>
<proteinExistence type="predicted"/>
<feature type="region of interest" description="Disordered" evidence="2">
    <location>
        <begin position="735"/>
        <end position="861"/>
    </location>
</feature>
<feature type="compositionally biased region" description="Basic and acidic residues" evidence="2">
    <location>
        <begin position="738"/>
        <end position="750"/>
    </location>
</feature>
<feature type="compositionally biased region" description="Polar residues" evidence="2">
    <location>
        <begin position="751"/>
        <end position="768"/>
    </location>
</feature>
<evidence type="ECO:0000256" key="1">
    <source>
        <dbReference type="SAM" id="Coils"/>
    </source>
</evidence>
<organism evidence="3 4">
    <name type="scientific">Candida theae</name>
    <dbReference type="NCBI Taxonomy" id="1198502"/>
    <lineage>
        <taxon>Eukaryota</taxon>
        <taxon>Fungi</taxon>
        <taxon>Dikarya</taxon>
        <taxon>Ascomycota</taxon>
        <taxon>Saccharomycotina</taxon>
        <taxon>Pichiomycetes</taxon>
        <taxon>Debaryomycetaceae</taxon>
        <taxon>Candida/Lodderomyces clade</taxon>
        <taxon>Candida</taxon>
    </lineage>
</organism>
<feature type="compositionally biased region" description="Polar residues" evidence="2">
    <location>
        <begin position="806"/>
        <end position="825"/>
    </location>
</feature>
<protein>
    <submittedName>
        <fullName evidence="3">Uncharacterized protein</fullName>
    </submittedName>
</protein>
<reference evidence="3 4" key="1">
    <citation type="journal article" date="2022" name="DNA Res.">
        <title>Genome analysis of five recently described species of the CUG-Ser clade uncovers Candida theae as a new hybrid lineage with pathogenic potential in the Candida parapsilosis species complex.</title>
        <authorList>
            <person name="Mixao V."/>
            <person name="Del Olmo V."/>
            <person name="Hegedusova E."/>
            <person name="Saus E."/>
            <person name="Pryszcz L."/>
            <person name="Cillingova A."/>
            <person name="Nosek J."/>
            <person name="Gabaldon T."/>
        </authorList>
    </citation>
    <scope>NUCLEOTIDE SEQUENCE [LARGE SCALE GENOMIC DNA]</scope>
    <source>
        <strain evidence="3 4">CBS 12239</strain>
    </source>
</reference>
<dbReference type="GeneID" id="76153018"/>
<evidence type="ECO:0000313" key="3">
    <source>
        <dbReference type="EMBL" id="KAI5949144.1"/>
    </source>
</evidence>
<evidence type="ECO:0000313" key="4">
    <source>
        <dbReference type="Proteomes" id="UP001204833"/>
    </source>
</evidence>
<feature type="region of interest" description="Disordered" evidence="2">
    <location>
        <begin position="255"/>
        <end position="293"/>
    </location>
</feature>
<keyword evidence="4" id="KW-1185">Reference proteome</keyword>
<name>A0AAD5BBB0_9ASCO</name>
<dbReference type="EMBL" id="JAIHNG010000165">
    <property type="protein sequence ID" value="KAI5949144.1"/>
    <property type="molecule type" value="Genomic_DNA"/>
</dbReference>
<dbReference type="Proteomes" id="UP001204833">
    <property type="component" value="Unassembled WGS sequence"/>
</dbReference>
<evidence type="ECO:0000256" key="2">
    <source>
        <dbReference type="SAM" id="MobiDB-lite"/>
    </source>
</evidence>